<evidence type="ECO:0000313" key="1">
    <source>
        <dbReference type="EMBL" id="QIE58619.1"/>
    </source>
</evidence>
<dbReference type="RefSeq" id="WP_164678652.1">
    <property type="nucleotide sequence ID" value="NZ_CP049057.1"/>
</dbReference>
<evidence type="ECO:0000313" key="2">
    <source>
        <dbReference type="Proteomes" id="UP000505306"/>
    </source>
</evidence>
<organism evidence="1 2">
    <name type="scientific">Rasiella rasia</name>
    <dbReference type="NCBI Taxonomy" id="2744027"/>
    <lineage>
        <taxon>Bacteria</taxon>
        <taxon>Pseudomonadati</taxon>
        <taxon>Bacteroidota</taxon>
        <taxon>Flavobacteriia</taxon>
        <taxon>Flavobacteriales</taxon>
        <taxon>Flavobacteriaceae</taxon>
        <taxon>Rasiella</taxon>
    </lineage>
</organism>
<gene>
    <name evidence="1" type="ORF">G5B37_03295</name>
</gene>
<dbReference type="KEGG" id="mgel:G5B37_03295"/>
<sequence length="207" mass="23512">MKILTTVFILFFTVSAVSQRDQATVDANVLTFTKKLEARNINTYFTTQRYCEGDTQMFIMGDGSRCFSKGTYAASYIVWMEDNKTMIKKIDNCGMFASSEVTNSDVYNYFKTNGDALQNNKVKPYAIANAQGGPISRTEINNCHRKFQFTLKGVTGSQAYKPYDLTNDSREANINYNYNKKLEVVTLDTMLDKVINTFEADPNSKRI</sequence>
<dbReference type="EMBL" id="CP049057">
    <property type="protein sequence ID" value="QIE58619.1"/>
    <property type="molecule type" value="Genomic_DNA"/>
</dbReference>
<accession>A0A6G6GJ88</accession>
<proteinExistence type="predicted"/>
<keyword evidence="2" id="KW-1185">Reference proteome</keyword>
<reference evidence="1 2" key="1">
    <citation type="submission" date="2020-02" db="EMBL/GenBank/DDBJ databases">
        <title>Complete genome sequence of Flavobacteriaceae bacterium.</title>
        <authorList>
            <person name="Kim S.-J."/>
            <person name="Kim Y.-S."/>
            <person name="Kim K.-H."/>
        </authorList>
    </citation>
    <scope>NUCLEOTIDE SEQUENCE [LARGE SCALE GENOMIC DNA]</scope>
    <source>
        <strain evidence="1 2">RR4-40</strain>
    </source>
</reference>
<name>A0A6G6GJ88_9FLAO</name>
<protein>
    <submittedName>
        <fullName evidence="1">Uncharacterized protein</fullName>
    </submittedName>
</protein>
<dbReference type="AlphaFoldDB" id="A0A6G6GJ88"/>
<dbReference type="Proteomes" id="UP000505306">
    <property type="component" value="Chromosome"/>
</dbReference>